<comment type="caution">
    <text evidence="2">The sequence shown here is derived from an EMBL/GenBank/DDBJ whole genome shotgun (WGS) entry which is preliminary data.</text>
</comment>
<dbReference type="Gene3D" id="2.60.40.10">
    <property type="entry name" value="Immunoglobulins"/>
    <property type="match status" value="1"/>
</dbReference>
<reference evidence="2 3" key="1">
    <citation type="submission" date="2014-07" db="EMBL/GenBank/DDBJ databases">
        <title>Tepidicaulis marinum gen. nov., sp. nov., a novel marine bacterium denitrifying nitrate to nitrous oxide strictly under microaerobic conditions.</title>
        <authorList>
            <person name="Takeuchi M."/>
            <person name="Yamagishi T."/>
            <person name="Kamagata Y."/>
            <person name="Oshima K."/>
            <person name="Hattori M."/>
            <person name="Katayama T."/>
            <person name="Hanada S."/>
            <person name="Tamaki H."/>
            <person name="Marumo K."/>
            <person name="Maeda H."/>
            <person name="Nedachi M."/>
            <person name="Iwasaki W."/>
            <person name="Suwa Y."/>
            <person name="Sakata S."/>
        </authorList>
    </citation>
    <scope>NUCLEOTIDE SEQUENCE [LARGE SCALE GENOMIC DNA]</scope>
    <source>
        <strain evidence="2 3">MA2</strain>
    </source>
</reference>
<evidence type="ECO:0000313" key="2">
    <source>
        <dbReference type="EMBL" id="GAK46455.1"/>
    </source>
</evidence>
<name>A0A081BEI7_9HYPH</name>
<keyword evidence="1" id="KW-1133">Transmembrane helix</keyword>
<dbReference type="Pfam" id="PF05751">
    <property type="entry name" value="FixH"/>
    <property type="match status" value="1"/>
</dbReference>
<evidence type="ECO:0000313" key="3">
    <source>
        <dbReference type="Proteomes" id="UP000028702"/>
    </source>
</evidence>
<dbReference type="eggNOG" id="COG5456">
    <property type="taxonomic scope" value="Bacteria"/>
</dbReference>
<keyword evidence="1" id="KW-0472">Membrane</keyword>
<dbReference type="EMBL" id="BBIO01000019">
    <property type="protein sequence ID" value="GAK46455.1"/>
    <property type="molecule type" value="Genomic_DNA"/>
</dbReference>
<dbReference type="InterPro" id="IPR013783">
    <property type="entry name" value="Ig-like_fold"/>
</dbReference>
<keyword evidence="1" id="KW-0812">Transmembrane</keyword>
<organism evidence="2 3">
    <name type="scientific">Tepidicaulis marinus</name>
    <dbReference type="NCBI Taxonomy" id="1333998"/>
    <lineage>
        <taxon>Bacteria</taxon>
        <taxon>Pseudomonadati</taxon>
        <taxon>Pseudomonadota</taxon>
        <taxon>Alphaproteobacteria</taxon>
        <taxon>Hyphomicrobiales</taxon>
        <taxon>Parvibaculaceae</taxon>
        <taxon>Tepidicaulis</taxon>
    </lineage>
</organism>
<proteinExistence type="predicted"/>
<keyword evidence="3" id="KW-1185">Reference proteome</keyword>
<dbReference type="STRING" id="1333998.M2A_2954"/>
<dbReference type="RefSeq" id="WP_045449053.1">
    <property type="nucleotide sequence ID" value="NZ_BBIO01000019.1"/>
</dbReference>
<sequence length="186" mass="20161">MSQHPDFKPATWAGVLTGRKFLLYLGAFFFVVIGANIIMSYYALSTFDGVETENAYKRGRAYNDVLAAAKAQEERGWSLDISHSVAGALDTTFLLTMQDRNGAPVSGLDLSLALRRPVAEGKDQALSAVETRPGTYEAVLTLPAPGNWLLDVSARRQGELLYAEEKRVFLTAESASPAGTDEAKAQ</sequence>
<evidence type="ECO:0000256" key="1">
    <source>
        <dbReference type="SAM" id="Phobius"/>
    </source>
</evidence>
<protein>
    <submittedName>
        <fullName evidence="2">FixH family protein</fullName>
    </submittedName>
</protein>
<dbReference type="AlphaFoldDB" id="A0A081BEI7"/>
<feature type="transmembrane region" description="Helical" evidence="1">
    <location>
        <begin position="21"/>
        <end position="44"/>
    </location>
</feature>
<dbReference type="InterPro" id="IPR008620">
    <property type="entry name" value="FixH"/>
</dbReference>
<gene>
    <name evidence="2" type="ORF">M2A_2954</name>
</gene>
<accession>A0A081BEI7</accession>
<dbReference type="Proteomes" id="UP000028702">
    <property type="component" value="Unassembled WGS sequence"/>
</dbReference>